<dbReference type="OrthoDB" id="3543013at2759"/>
<gene>
    <name evidence="1" type="ORF">BPOR_0051g00210</name>
</gene>
<proteinExistence type="predicted"/>
<organism evidence="1 2">
    <name type="scientific">Botrytis porri</name>
    <dbReference type="NCBI Taxonomy" id="87229"/>
    <lineage>
        <taxon>Eukaryota</taxon>
        <taxon>Fungi</taxon>
        <taxon>Dikarya</taxon>
        <taxon>Ascomycota</taxon>
        <taxon>Pezizomycotina</taxon>
        <taxon>Leotiomycetes</taxon>
        <taxon>Helotiales</taxon>
        <taxon>Sclerotiniaceae</taxon>
        <taxon>Botrytis</taxon>
    </lineage>
</organism>
<name>A0A4Z1L247_9HELO</name>
<keyword evidence="2" id="KW-1185">Reference proteome</keyword>
<evidence type="ECO:0000313" key="2">
    <source>
        <dbReference type="Proteomes" id="UP000297280"/>
    </source>
</evidence>
<reference evidence="1 2" key="1">
    <citation type="submission" date="2017-12" db="EMBL/GenBank/DDBJ databases">
        <title>Comparative genomics of Botrytis spp.</title>
        <authorList>
            <person name="Valero-Jimenez C.A."/>
            <person name="Tapia P."/>
            <person name="Veloso J."/>
            <person name="Silva-Moreno E."/>
            <person name="Staats M."/>
            <person name="Valdes J.H."/>
            <person name="Van Kan J.A.L."/>
        </authorList>
    </citation>
    <scope>NUCLEOTIDE SEQUENCE [LARGE SCALE GENOMIC DNA]</scope>
    <source>
        <strain evidence="1 2">MUCL3349</strain>
    </source>
</reference>
<protein>
    <recommendedName>
        <fullName evidence="3">F-box domain-containing protein</fullName>
    </recommendedName>
</protein>
<dbReference type="AlphaFoldDB" id="A0A4Z1L247"/>
<evidence type="ECO:0008006" key="3">
    <source>
        <dbReference type="Google" id="ProtNLM"/>
    </source>
</evidence>
<accession>A0A4Z1L247</accession>
<dbReference type="EMBL" id="PQXO01000051">
    <property type="protein sequence ID" value="TGO90786.1"/>
    <property type="molecule type" value="Genomic_DNA"/>
</dbReference>
<sequence>MPKRKNKLNRADRLRRDTAHIEPHKGLKIVEGSFLVITISNDWKVQNQRRGSNYLLARLPGYLKHTRRIRIEMLCRDPNDRRTREDATRKSKMLTSIRKLLNKSNKIDRLEVIFHMKKEDKFDPYIPQLQAVVPLYNLKFTEWTLHCHWKKGLKIIEVKRNSELERKITTHPWFRFEDGRLLSIKIDHTKKYRLRKEIKYVDEREKLQESFFNILPLFLSQADEIRIKVTPLKRKYLLVRMLNDRKMMIDKMILLINRYRNVKTVEVIFRVDERESDYLDFAISFLNLKPAWELFVDLDEGEEEEITMGSLVARRILQLRTRSSSGTSLGVDRLTNLCGDMIMAVMRQLSPTSASSLRACNRLLESIIDPPRL</sequence>
<evidence type="ECO:0000313" key="1">
    <source>
        <dbReference type="EMBL" id="TGO90786.1"/>
    </source>
</evidence>
<comment type="caution">
    <text evidence="1">The sequence shown here is derived from an EMBL/GenBank/DDBJ whole genome shotgun (WGS) entry which is preliminary data.</text>
</comment>
<dbReference type="Proteomes" id="UP000297280">
    <property type="component" value="Unassembled WGS sequence"/>
</dbReference>